<dbReference type="Gene3D" id="3.30.420.40">
    <property type="match status" value="2"/>
</dbReference>
<keyword evidence="3" id="KW-0859">Xylose metabolism</keyword>
<feature type="domain" description="HTH marR-type" evidence="4">
    <location>
        <begin position="25"/>
        <end position="67"/>
    </location>
</feature>
<dbReference type="AlphaFoldDB" id="A0A329MMA5"/>
<evidence type="ECO:0000259" key="4">
    <source>
        <dbReference type="Pfam" id="PF01047"/>
    </source>
</evidence>
<evidence type="ECO:0000256" key="1">
    <source>
        <dbReference type="ARBA" id="ARBA00002486"/>
    </source>
</evidence>
<organism evidence="5 6">
    <name type="scientific">Paenibacillus contaminans</name>
    <dbReference type="NCBI Taxonomy" id="450362"/>
    <lineage>
        <taxon>Bacteria</taxon>
        <taxon>Bacillati</taxon>
        <taxon>Bacillota</taxon>
        <taxon>Bacilli</taxon>
        <taxon>Bacillales</taxon>
        <taxon>Paenibacillaceae</taxon>
        <taxon>Paenibacillus</taxon>
    </lineage>
</organism>
<comment type="function">
    <text evidence="1">Transcriptional repressor of xylose-utilizing enzymes.</text>
</comment>
<keyword evidence="3" id="KW-0119">Carbohydrate metabolism</keyword>
<dbReference type="Gene3D" id="1.10.10.10">
    <property type="entry name" value="Winged helix-like DNA-binding domain superfamily/Winged helix DNA-binding domain"/>
    <property type="match status" value="1"/>
</dbReference>
<dbReference type="Pfam" id="PF00480">
    <property type="entry name" value="ROK"/>
    <property type="match status" value="1"/>
</dbReference>
<dbReference type="InterPro" id="IPR000835">
    <property type="entry name" value="HTH_MarR-typ"/>
</dbReference>
<evidence type="ECO:0000256" key="3">
    <source>
        <dbReference type="ARBA" id="ARBA00022629"/>
    </source>
</evidence>
<evidence type="ECO:0000313" key="6">
    <source>
        <dbReference type="Proteomes" id="UP000250369"/>
    </source>
</evidence>
<dbReference type="InterPro" id="IPR000600">
    <property type="entry name" value="ROK"/>
</dbReference>
<dbReference type="EMBL" id="QMFB01000006">
    <property type="protein sequence ID" value="RAV21071.1"/>
    <property type="molecule type" value="Genomic_DNA"/>
</dbReference>
<sequence length="414" mass="45170">MQEAGEDLSKMMPGNAGLMRDINRTNVMELIRTQSPVSQADMAKIMNLQPSTVLRIIKELEAEGFIYQSGIGPVSPKGGRKAGLWTLNAEGAFAIGVDLGAEEIITLLVDLTGNIVDRVCVPSPSGESSETVMDTVIGSIEQVLDKHRDIAGRIIGIGIGLPGRFDRDNGISRYAMNFPNWRDVPVVRIIEERFGLPTELEGDMKLMALGEKWFSEGGGAKNILCIGYRRGIGLGIVINGQIVQGRNDISGDLGHIVVNPDGKQCHCGRRGCLEAVASESAILEWLTEYIKRNGVAVFDGIINSADEVSMHNVYLALKENNRLVVDRVKESGKFLGRVLSDLVRIFDPETIIFGGKILEATPVMLQTIKETYESEQPNYSNEFPEILSSKLADNSIALGSAILILSQLFQVAER</sequence>
<dbReference type="PANTHER" id="PTHR18964">
    <property type="entry name" value="ROK (REPRESSOR, ORF, KINASE) FAMILY"/>
    <property type="match status" value="1"/>
</dbReference>
<dbReference type="InterPro" id="IPR036388">
    <property type="entry name" value="WH-like_DNA-bd_sf"/>
</dbReference>
<dbReference type="SUPFAM" id="SSF46785">
    <property type="entry name" value="Winged helix' DNA-binding domain"/>
    <property type="match status" value="1"/>
</dbReference>
<keyword evidence="6" id="KW-1185">Reference proteome</keyword>
<protein>
    <recommendedName>
        <fullName evidence="4">HTH marR-type domain-containing protein</fullName>
    </recommendedName>
</protein>
<comment type="caution">
    <text evidence="5">The sequence shown here is derived from an EMBL/GenBank/DDBJ whole genome shotgun (WGS) entry which is preliminary data.</text>
</comment>
<proteinExistence type="inferred from homology"/>
<comment type="similarity">
    <text evidence="2">Belongs to the ROK (NagC/XylR) family.</text>
</comment>
<dbReference type="InterPro" id="IPR036390">
    <property type="entry name" value="WH_DNA-bd_sf"/>
</dbReference>
<dbReference type="PANTHER" id="PTHR18964:SF149">
    <property type="entry name" value="BIFUNCTIONAL UDP-N-ACETYLGLUCOSAMINE 2-EPIMERASE_N-ACETYLMANNOSAMINE KINASE"/>
    <property type="match status" value="1"/>
</dbReference>
<accession>A0A329MMA5</accession>
<dbReference type="GO" id="GO:0003700">
    <property type="term" value="F:DNA-binding transcription factor activity"/>
    <property type="evidence" value="ECO:0007669"/>
    <property type="project" value="InterPro"/>
</dbReference>
<evidence type="ECO:0000313" key="5">
    <source>
        <dbReference type="EMBL" id="RAV21071.1"/>
    </source>
</evidence>
<dbReference type="Pfam" id="PF01047">
    <property type="entry name" value="MarR"/>
    <property type="match status" value="1"/>
</dbReference>
<dbReference type="SUPFAM" id="SSF53067">
    <property type="entry name" value="Actin-like ATPase domain"/>
    <property type="match status" value="1"/>
</dbReference>
<gene>
    <name evidence="5" type="ORF">DQG23_13410</name>
</gene>
<reference evidence="5 6" key="1">
    <citation type="journal article" date="2009" name="Int. J. Syst. Evol. Microbiol.">
        <title>Paenibacillus contaminans sp. nov., isolated from a contaminated laboratory plate.</title>
        <authorList>
            <person name="Chou J.H."/>
            <person name="Lee J.H."/>
            <person name="Lin M.C."/>
            <person name="Chang P.S."/>
            <person name="Arun A.B."/>
            <person name="Young C.C."/>
            <person name="Chen W.M."/>
        </authorList>
    </citation>
    <scope>NUCLEOTIDE SEQUENCE [LARGE SCALE GENOMIC DNA]</scope>
    <source>
        <strain evidence="5 6">CKOBP-6</strain>
    </source>
</reference>
<dbReference type="Proteomes" id="UP000250369">
    <property type="component" value="Unassembled WGS sequence"/>
</dbReference>
<name>A0A329MMA5_9BACL</name>
<dbReference type="GO" id="GO:0042732">
    <property type="term" value="P:D-xylose metabolic process"/>
    <property type="evidence" value="ECO:0007669"/>
    <property type="project" value="UniProtKB-KW"/>
</dbReference>
<evidence type="ECO:0000256" key="2">
    <source>
        <dbReference type="ARBA" id="ARBA00006479"/>
    </source>
</evidence>
<dbReference type="InterPro" id="IPR043129">
    <property type="entry name" value="ATPase_NBD"/>
</dbReference>